<dbReference type="EMBL" id="RBXT01000001">
    <property type="protein sequence ID" value="RKT79258.1"/>
    <property type="molecule type" value="Genomic_DNA"/>
</dbReference>
<gene>
    <name evidence="2" type="ORF">DFJ68_2722</name>
</gene>
<evidence type="ECO:0000313" key="2">
    <source>
        <dbReference type="EMBL" id="RKT79258.1"/>
    </source>
</evidence>
<keyword evidence="3" id="KW-1185">Reference proteome</keyword>
<comment type="caution">
    <text evidence="2">The sequence shown here is derived from an EMBL/GenBank/DDBJ whole genome shotgun (WGS) entry which is preliminary data.</text>
</comment>
<dbReference type="AlphaFoldDB" id="A0A495Y471"/>
<accession>A0A495Y471</accession>
<evidence type="ECO:0000256" key="1">
    <source>
        <dbReference type="SAM" id="MobiDB-lite"/>
    </source>
</evidence>
<reference evidence="2 3" key="1">
    <citation type="submission" date="2018-10" db="EMBL/GenBank/DDBJ databases">
        <title>Sequencing the genomes of 1000 actinobacteria strains.</title>
        <authorList>
            <person name="Klenk H.-P."/>
        </authorList>
    </citation>
    <scope>NUCLEOTIDE SEQUENCE [LARGE SCALE GENOMIC DNA]</scope>
    <source>
        <strain evidence="2 3">DSM 44267</strain>
    </source>
</reference>
<name>A0A495Y471_9MICO</name>
<protein>
    <submittedName>
        <fullName evidence="2">Uncharacterized protein</fullName>
    </submittedName>
</protein>
<organism evidence="2 3">
    <name type="scientific">Terracoccus luteus</name>
    <dbReference type="NCBI Taxonomy" id="53356"/>
    <lineage>
        <taxon>Bacteria</taxon>
        <taxon>Bacillati</taxon>
        <taxon>Actinomycetota</taxon>
        <taxon>Actinomycetes</taxon>
        <taxon>Micrococcales</taxon>
        <taxon>Intrasporangiaceae</taxon>
        <taxon>Terracoccus</taxon>
    </lineage>
</organism>
<proteinExistence type="predicted"/>
<sequence>MRVHSPIEVVDAAVSAAVVGSPWERRPPVEENTGPPDPTDGSPDAPSGGGIVWCAAFPAVLANHPGLPQSYDEHQKAPFGCVDLWVHIDDDGTLEAVLLEGRTLGETLAETGRPDDAMEAHGLVGRAAVDVAGRLGALVAVMLSSSAADPDGHPGGGGARGG</sequence>
<evidence type="ECO:0000313" key="3">
    <source>
        <dbReference type="Proteomes" id="UP000278440"/>
    </source>
</evidence>
<feature type="region of interest" description="Disordered" evidence="1">
    <location>
        <begin position="21"/>
        <end position="48"/>
    </location>
</feature>
<dbReference type="Proteomes" id="UP000278440">
    <property type="component" value="Unassembled WGS sequence"/>
</dbReference>